<dbReference type="RefSeq" id="WP_106238769.1">
    <property type="nucleotide sequence ID" value="NZ_PVZC01000001.1"/>
</dbReference>
<feature type="region of interest" description="Disordered" evidence="1">
    <location>
        <begin position="397"/>
        <end position="463"/>
    </location>
</feature>
<organism evidence="2 3">
    <name type="scientific">Allonocardiopsis opalescens</name>
    <dbReference type="NCBI Taxonomy" id="1144618"/>
    <lineage>
        <taxon>Bacteria</taxon>
        <taxon>Bacillati</taxon>
        <taxon>Actinomycetota</taxon>
        <taxon>Actinomycetes</taxon>
        <taxon>Streptosporangiales</taxon>
        <taxon>Allonocardiopsis</taxon>
    </lineage>
</organism>
<dbReference type="OrthoDB" id="8478472at2"/>
<evidence type="ECO:0000313" key="3">
    <source>
        <dbReference type="Proteomes" id="UP000237846"/>
    </source>
</evidence>
<dbReference type="PANTHER" id="PTHR39420:SF2">
    <property type="entry name" value="HYDROLASE"/>
    <property type="match status" value="1"/>
</dbReference>
<dbReference type="InterPro" id="IPR042271">
    <property type="entry name" value="Zinicin_2_N"/>
</dbReference>
<feature type="compositionally biased region" description="Gly residues" evidence="1">
    <location>
        <begin position="21"/>
        <end position="41"/>
    </location>
</feature>
<keyword evidence="2" id="KW-0378">Hydrolase</keyword>
<dbReference type="Pfam" id="PF10103">
    <property type="entry name" value="Zincin_2"/>
    <property type="match status" value="1"/>
</dbReference>
<dbReference type="SUPFAM" id="SSF55486">
    <property type="entry name" value="Metalloproteases ('zincins'), catalytic domain"/>
    <property type="match status" value="1"/>
</dbReference>
<dbReference type="Proteomes" id="UP000237846">
    <property type="component" value="Unassembled WGS sequence"/>
</dbReference>
<evidence type="ECO:0000313" key="2">
    <source>
        <dbReference type="EMBL" id="PRY02029.1"/>
    </source>
</evidence>
<dbReference type="NCBIfam" id="TIGR03624">
    <property type="entry name" value="putative hydrolase"/>
    <property type="match status" value="1"/>
</dbReference>
<feature type="compositionally biased region" description="Basic and acidic residues" evidence="1">
    <location>
        <begin position="446"/>
        <end position="463"/>
    </location>
</feature>
<accession>A0A2T0QDM8</accession>
<dbReference type="InterPro" id="IPR018766">
    <property type="entry name" value="Zinicin_2"/>
</dbReference>
<protein>
    <submittedName>
        <fullName evidence="2">Putative hydrolase</fullName>
    </submittedName>
</protein>
<gene>
    <name evidence="2" type="ORF">CLV72_101627</name>
</gene>
<dbReference type="Gene3D" id="1.20.150.30">
    <property type="entry name" value="Zincin-like metallopeptidase, N-terminal domain"/>
    <property type="match status" value="1"/>
</dbReference>
<evidence type="ECO:0000256" key="1">
    <source>
        <dbReference type="SAM" id="MobiDB-lite"/>
    </source>
</evidence>
<dbReference type="AlphaFoldDB" id="A0A2T0QDM8"/>
<proteinExistence type="predicted"/>
<reference evidence="2 3" key="1">
    <citation type="submission" date="2018-03" db="EMBL/GenBank/DDBJ databases">
        <title>Genomic Encyclopedia of Archaeal and Bacterial Type Strains, Phase II (KMG-II): from individual species to whole genera.</title>
        <authorList>
            <person name="Goeker M."/>
        </authorList>
    </citation>
    <scope>NUCLEOTIDE SEQUENCE [LARGE SCALE GENOMIC DNA]</scope>
    <source>
        <strain evidence="2 3">DSM 45601</strain>
    </source>
</reference>
<comment type="caution">
    <text evidence="2">The sequence shown here is derived from an EMBL/GenBank/DDBJ whole genome shotgun (WGS) entry which is preliminary data.</text>
</comment>
<name>A0A2T0QDM8_9ACTN</name>
<keyword evidence="3" id="KW-1185">Reference proteome</keyword>
<dbReference type="PANTHER" id="PTHR39420">
    <property type="match status" value="1"/>
</dbReference>
<sequence>MSDVPFGFGMPNEPDDESGRRGGGAGGSGGGAGGGGGGGGPQDPFGGMFDPNMMADMLRQFADMMSKQGDEPVNWDVAKNVARHAVSEHGDPSVSPAQRAQVESALRLADLWLDSATTLPSGVRTTEAWSRAEWVENTLPTWSKLCDPIAARVVESMGAGMPEEMRAVAGPLLGLVRQMGGMMVAQQSGQAVGALGREVVGSTDVGLPLGKPGTGVLIPSGVAEFGSGLEIPDDEVRLYLALREAAHQRLFVHVPWLRGHLMGAVADYARGIDFDTSRFEDLIGRVDINNPESLQQALSGSDALLEPQQTPQQKAALTRLETVLALVEGWVSVVVDEAVGGRLPHAAALAETMRRRRASGGPAETTFATLVGLELRPRRLREAAELWRELGAVRGPEGRDAVWNHPDLLPSADDLDDPAGFVRRQTDEDAAPLDISELEAGGSGEAPREDPGPDSGGERPDDR</sequence>
<dbReference type="EMBL" id="PVZC01000001">
    <property type="protein sequence ID" value="PRY02029.1"/>
    <property type="molecule type" value="Genomic_DNA"/>
</dbReference>
<feature type="region of interest" description="Disordered" evidence="1">
    <location>
        <begin position="1"/>
        <end position="52"/>
    </location>
</feature>
<dbReference type="GO" id="GO:0016787">
    <property type="term" value="F:hydrolase activity"/>
    <property type="evidence" value="ECO:0007669"/>
    <property type="project" value="UniProtKB-KW"/>
</dbReference>